<feature type="compositionally biased region" description="Basic residues" evidence="9">
    <location>
        <begin position="48"/>
        <end position="58"/>
    </location>
</feature>
<name>A0A8D3BS92_SCOMX</name>
<dbReference type="Pfam" id="PF12024">
    <property type="entry name" value="DUF3512"/>
    <property type="match status" value="1"/>
</dbReference>
<evidence type="ECO:0000256" key="4">
    <source>
        <dbReference type="ARBA" id="ARBA00023117"/>
    </source>
</evidence>
<evidence type="ECO:0000259" key="10">
    <source>
        <dbReference type="PROSITE" id="PS50014"/>
    </source>
</evidence>
<organism evidence="11 12">
    <name type="scientific">Scophthalmus maximus</name>
    <name type="common">Turbot</name>
    <name type="synonym">Psetta maxima</name>
    <dbReference type="NCBI Taxonomy" id="52904"/>
    <lineage>
        <taxon>Eukaryota</taxon>
        <taxon>Metazoa</taxon>
        <taxon>Chordata</taxon>
        <taxon>Craniata</taxon>
        <taxon>Vertebrata</taxon>
        <taxon>Euteleostomi</taxon>
        <taxon>Actinopterygii</taxon>
        <taxon>Neopterygii</taxon>
        <taxon>Teleostei</taxon>
        <taxon>Neoteleostei</taxon>
        <taxon>Acanthomorphata</taxon>
        <taxon>Carangaria</taxon>
        <taxon>Pleuronectiformes</taxon>
        <taxon>Pleuronectoidei</taxon>
        <taxon>Scophthalmidae</taxon>
        <taxon>Scophthalmus</taxon>
    </lineage>
</organism>
<evidence type="ECO:0000256" key="2">
    <source>
        <dbReference type="ARBA" id="ARBA00022853"/>
    </source>
</evidence>
<dbReference type="Ensembl" id="ENSSMAT00000039918.1">
    <property type="protein sequence ID" value="ENSSMAP00000037900.1"/>
    <property type="gene ID" value="ENSSMAG00000019933.2"/>
</dbReference>
<accession>A0A8D3BS92</accession>
<feature type="compositionally biased region" description="Basic residues" evidence="9">
    <location>
        <begin position="73"/>
        <end position="83"/>
    </location>
</feature>
<dbReference type="InterPro" id="IPR021900">
    <property type="entry name" value="DUF3512"/>
</dbReference>
<dbReference type="SUPFAM" id="SSF47370">
    <property type="entry name" value="Bromodomain"/>
    <property type="match status" value="1"/>
</dbReference>
<reference evidence="11" key="2">
    <citation type="submission" date="2025-08" db="UniProtKB">
        <authorList>
            <consortium name="Ensembl"/>
        </authorList>
    </citation>
    <scope>IDENTIFICATION</scope>
</reference>
<feature type="region of interest" description="Disordered" evidence="9">
    <location>
        <begin position="497"/>
        <end position="557"/>
    </location>
</feature>
<dbReference type="Gene3D" id="1.20.920.10">
    <property type="entry name" value="Bromodomain-like"/>
    <property type="match status" value="1"/>
</dbReference>
<keyword evidence="2" id="KW-0156">Chromatin regulator</keyword>
<dbReference type="PANTHER" id="PTHR22881">
    <property type="entry name" value="BROMODOMAIN CONTAINING PROTEIN"/>
    <property type="match status" value="1"/>
</dbReference>
<evidence type="ECO:0000256" key="9">
    <source>
        <dbReference type="SAM" id="MobiDB-lite"/>
    </source>
</evidence>
<dbReference type="Pfam" id="PF00439">
    <property type="entry name" value="Bromodomain"/>
    <property type="match status" value="1"/>
</dbReference>
<sequence length="557" mass="62954">MADYEDKALEKPLKLVLKVGGSEVTELSGSGHDSSYYDDRSDHERERHKEKKKKKKKKSEKDKDKYGDDDERRRRKEEKRKKREREQNESESEVDEFHPSMKVDMDPQGDRPIRACRTQQENESTPRQQLLEHFLRQLQRKDPHGFFSFPVTDAIAPGYSMIIKHPMDFSTMKDKIGDNEYNTVTEFKCIVKLKIAVYVFPHTGLQTFWPSDLAADVTPPEIIPIPVESAKKSKKQPVKDMKEVIRYSSFLTPQLKGNACSLTDSTAEEHVLALVEHSADEARDRINRYMPNSKMGHLRKESDGSLLYTVVNQLDPDAEEETHKVDLSSLSNKLLPGLTTLGFKDDRRHKVTFLSSAYNTQSLQKNSVFPDLLPDEVDMLYSAYGDDTGVQCALSIQEFVKGCGSVTKHWVDGLLDKMTADDHSKAVNQIRQMADGTGLGESGSVLDFMAMKSYPDMSLDISMLNSLGKQVKKEPGNEDSQQQFDEADKLLQEFQDAQADRVGSRPSSNLSSLSNASERDQHHLGSPSHLGVGDQSEMVHDPYEFLQSPEPESSANS</sequence>
<dbReference type="GO" id="GO:0006357">
    <property type="term" value="P:regulation of transcription by RNA polymerase II"/>
    <property type="evidence" value="ECO:0007669"/>
    <property type="project" value="TreeGrafter"/>
</dbReference>
<dbReference type="PANTHER" id="PTHR22881:SF4">
    <property type="entry name" value="BROMODOMAIN-CONTAINING PROTEIN 9"/>
    <property type="match status" value="1"/>
</dbReference>
<evidence type="ECO:0000256" key="7">
    <source>
        <dbReference type="ARBA" id="ARBA00040982"/>
    </source>
</evidence>
<dbReference type="InterPro" id="IPR051831">
    <property type="entry name" value="Bromodomain_contain_prot"/>
</dbReference>
<keyword evidence="5" id="KW-0804">Transcription</keyword>
<reference evidence="11" key="1">
    <citation type="submission" date="2023-05" db="EMBL/GenBank/DDBJ databases">
        <title>High-quality long-read genome of Scophthalmus maximus.</title>
        <authorList>
            <person name="Lien S."/>
            <person name="Martinez P."/>
        </authorList>
    </citation>
    <scope>NUCLEOTIDE SEQUENCE [LARGE SCALE GENOMIC DNA]</scope>
</reference>
<keyword evidence="4 8" id="KW-0103">Bromodomain</keyword>
<dbReference type="Proteomes" id="UP000694558">
    <property type="component" value="Chromosome 1"/>
</dbReference>
<feature type="compositionally biased region" description="Basic and acidic residues" evidence="9">
    <location>
        <begin position="35"/>
        <end position="47"/>
    </location>
</feature>
<dbReference type="InterPro" id="IPR036427">
    <property type="entry name" value="Bromodomain-like_sf"/>
</dbReference>
<dbReference type="GO" id="GO:0005634">
    <property type="term" value="C:nucleus"/>
    <property type="evidence" value="ECO:0007669"/>
    <property type="project" value="UniProtKB-SubCell"/>
</dbReference>
<feature type="domain" description="Bromo" evidence="10">
    <location>
        <begin position="139"/>
        <end position="187"/>
    </location>
</feature>
<evidence type="ECO:0000256" key="3">
    <source>
        <dbReference type="ARBA" id="ARBA00023015"/>
    </source>
</evidence>
<dbReference type="GeneTree" id="ENSGT00950000183170"/>
<feature type="compositionally biased region" description="Low complexity" evidence="9">
    <location>
        <begin position="507"/>
        <end position="516"/>
    </location>
</feature>
<dbReference type="InterPro" id="IPR001487">
    <property type="entry name" value="Bromodomain"/>
</dbReference>
<evidence type="ECO:0000256" key="6">
    <source>
        <dbReference type="ARBA" id="ARBA00023242"/>
    </source>
</evidence>
<protein>
    <recommendedName>
        <fullName evidence="7">Bromodomain-containing protein 9</fullName>
    </recommendedName>
</protein>
<feature type="compositionally biased region" description="Basic and acidic residues" evidence="9">
    <location>
        <begin position="59"/>
        <end position="72"/>
    </location>
</feature>
<keyword evidence="6" id="KW-0539">Nucleus</keyword>
<evidence type="ECO:0000256" key="5">
    <source>
        <dbReference type="ARBA" id="ARBA00023163"/>
    </source>
</evidence>
<evidence type="ECO:0000313" key="12">
    <source>
        <dbReference type="Proteomes" id="UP000694558"/>
    </source>
</evidence>
<dbReference type="PROSITE" id="PS50014">
    <property type="entry name" value="BROMODOMAIN_2"/>
    <property type="match status" value="1"/>
</dbReference>
<evidence type="ECO:0000256" key="8">
    <source>
        <dbReference type="PROSITE-ProRule" id="PRU00035"/>
    </source>
</evidence>
<feature type="region of interest" description="Disordered" evidence="9">
    <location>
        <begin position="21"/>
        <end position="109"/>
    </location>
</feature>
<proteinExistence type="predicted"/>
<dbReference type="AlphaFoldDB" id="A0A8D3BS92"/>
<gene>
    <name evidence="11" type="primary">BRD9</name>
</gene>
<feature type="compositionally biased region" description="Basic and acidic residues" evidence="9">
    <location>
        <begin position="95"/>
        <end position="109"/>
    </location>
</feature>
<dbReference type="GO" id="GO:0006325">
    <property type="term" value="P:chromatin organization"/>
    <property type="evidence" value="ECO:0007669"/>
    <property type="project" value="UniProtKB-KW"/>
</dbReference>
<keyword evidence="3" id="KW-0805">Transcription regulation</keyword>
<comment type="subcellular location">
    <subcellularLocation>
        <location evidence="1">Nucleus</location>
    </subcellularLocation>
</comment>
<evidence type="ECO:0000256" key="1">
    <source>
        <dbReference type="ARBA" id="ARBA00004123"/>
    </source>
</evidence>
<evidence type="ECO:0000313" key="11">
    <source>
        <dbReference type="Ensembl" id="ENSSMAP00000037900.1"/>
    </source>
</evidence>